<organism evidence="2 3">
    <name type="scientific">Eimeria acervulina</name>
    <name type="common">Coccidian parasite</name>
    <dbReference type="NCBI Taxonomy" id="5801"/>
    <lineage>
        <taxon>Eukaryota</taxon>
        <taxon>Sar</taxon>
        <taxon>Alveolata</taxon>
        <taxon>Apicomplexa</taxon>
        <taxon>Conoidasida</taxon>
        <taxon>Coccidia</taxon>
        <taxon>Eucoccidiorida</taxon>
        <taxon>Eimeriorina</taxon>
        <taxon>Eimeriidae</taxon>
        <taxon>Eimeria</taxon>
    </lineage>
</organism>
<dbReference type="EMBL" id="HG671170">
    <property type="protein sequence ID" value="CDI80263.1"/>
    <property type="molecule type" value="Genomic_DNA"/>
</dbReference>
<reference evidence="2" key="1">
    <citation type="submission" date="2013-10" db="EMBL/GenBank/DDBJ databases">
        <title>Genomic analysis of the causative agents of coccidiosis in chickens.</title>
        <authorList>
            <person name="Reid A.J."/>
            <person name="Blake D."/>
            <person name="Billington K."/>
            <person name="Browne H."/>
            <person name="Dunn M."/>
            <person name="Hung S."/>
            <person name="Kawahara F."/>
            <person name="Miranda-Saavedra D."/>
            <person name="Mourier T."/>
            <person name="Nagra H."/>
            <person name="Otto T.D."/>
            <person name="Rawlings N."/>
            <person name="Sanchez A."/>
            <person name="Sanders M."/>
            <person name="Subramaniam C."/>
            <person name="Tay Y."/>
            <person name="Dear P."/>
            <person name="Doerig C."/>
            <person name="Gruber A."/>
            <person name="Parkinson J."/>
            <person name="Shirley M."/>
            <person name="Wan K.L."/>
            <person name="Berriman M."/>
            <person name="Tomley F."/>
            <person name="Pain A."/>
        </authorList>
    </citation>
    <scope>NUCLEOTIDE SEQUENCE</scope>
    <source>
        <strain evidence="2">Houghton</strain>
    </source>
</reference>
<evidence type="ECO:0000313" key="3">
    <source>
        <dbReference type="Proteomes" id="UP000018050"/>
    </source>
</evidence>
<dbReference type="GeneID" id="25273090"/>
<dbReference type="VEuPathDB" id="ToxoDB:EAH_00050200"/>
<sequence length="99" mass="11388">MLQTGVHEDITSNALRDHSLPFFYNKKRVSRQLVELAQKYCKEGAEVSASHKFECLQTREERPWDCLDTVEFVLDDVVDFIVKAGEAQRKGAADEEKKN</sequence>
<accession>U6GLT9</accession>
<dbReference type="AlphaFoldDB" id="U6GLT9"/>
<feature type="domain" description="Carrier" evidence="1">
    <location>
        <begin position="29"/>
        <end position="82"/>
    </location>
</feature>
<dbReference type="OrthoDB" id="448946at2759"/>
<dbReference type="Gene3D" id="1.10.1200.10">
    <property type="entry name" value="ACP-like"/>
    <property type="match status" value="1"/>
</dbReference>
<evidence type="ECO:0000259" key="1">
    <source>
        <dbReference type="Pfam" id="PF14573"/>
    </source>
</evidence>
<evidence type="ECO:0000313" key="2">
    <source>
        <dbReference type="EMBL" id="CDI80263.1"/>
    </source>
</evidence>
<reference evidence="2" key="2">
    <citation type="submission" date="2013-10" db="EMBL/GenBank/DDBJ databases">
        <authorList>
            <person name="Aslett M."/>
        </authorList>
    </citation>
    <scope>NUCLEOTIDE SEQUENCE</scope>
    <source>
        <strain evidence="2">Houghton</strain>
    </source>
</reference>
<dbReference type="Proteomes" id="UP000018050">
    <property type="component" value="Unassembled WGS sequence"/>
</dbReference>
<dbReference type="InterPro" id="IPR009081">
    <property type="entry name" value="PP-bd_ACP"/>
</dbReference>
<gene>
    <name evidence="2" type="ORF">EAH_00050200</name>
</gene>
<proteinExistence type="predicted"/>
<dbReference type="Pfam" id="PF14573">
    <property type="entry name" value="PP-binding_2"/>
    <property type="match status" value="1"/>
</dbReference>
<name>U6GLT9_EIMAC</name>
<protein>
    <recommendedName>
        <fullName evidence="1">Carrier domain-containing protein</fullName>
    </recommendedName>
</protein>
<keyword evidence="3" id="KW-1185">Reference proteome</keyword>
<dbReference type="InterPro" id="IPR036736">
    <property type="entry name" value="ACP-like_sf"/>
</dbReference>
<dbReference type="RefSeq" id="XP_013249750.1">
    <property type="nucleotide sequence ID" value="XM_013394296.1"/>
</dbReference>